<evidence type="ECO:0000256" key="2">
    <source>
        <dbReference type="ARBA" id="ARBA00022603"/>
    </source>
</evidence>
<dbReference type="Pfam" id="PF05724">
    <property type="entry name" value="TPMT"/>
    <property type="match status" value="1"/>
</dbReference>
<protein>
    <submittedName>
        <fullName evidence="5">3983_t:CDS:1</fullName>
    </submittedName>
</protein>
<dbReference type="SUPFAM" id="SSF53335">
    <property type="entry name" value="S-adenosyl-L-methionine-dependent methyltransferases"/>
    <property type="match status" value="1"/>
</dbReference>
<dbReference type="Gene3D" id="3.40.50.150">
    <property type="entry name" value="Vaccinia Virus protein VP39"/>
    <property type="match status" value="1"/>
</dbReference>
<evidence type="ECO:0000256" key="3">
    <source>
        <dbReference type="ARBA" id="ARBA00022679"/>
    </source>
</evidence>
<sequence>MIAWKSFWQDEMTPWDKGGVSPALIELVVEKGFKLPDGRGLVPGCGRGYDVFYLANERRHILGLDLSEVAIELCKQRKKELGINSSIVDFQTGDFFTFEIPKGGFQIVYDYTFLCALDPSIRPEWANRTAELISPGGILIALMYPLNEREDGPPFTLSKQM</sequence>
<reference evidence="5" key="1">
    <citation type="submission" date="2021-06" db="EMBL/GenBank/DDBJ databases">
        <authorList>
            <person name="Kallberg Y."/>
            <person name="Tangrot J."/>
            <person name="Rosling A."/>
        </authorList>
    </citation>
    <scope>NUCLEOTIDE SEQUENCE</scope>
    <source>
        <strain evidence="5">MT106</strain>
    </source>
</reference>
<evidence type="ECO:0000313" key="6">
    <source>
        <dbReference type="Proteomes" id="UP000789831"/>
    </source>
</evidence>
<evidence type="ECO:0000256" key="1">
    <source>
        <dbReference type="ARBA" id="ARBA00022553"/>
    </source>
</evidence>
<dbReference type="OrthoDB" id="276151at2759"/>
<dbReference type="EMBL" id="CAJVPL010001452">
    <property type="protein sequence ID" value="CAG8571883.1"/>
    <property type="molecule type" value="Genomic_DNA"/>
</dbReference>
<evidence type="ECO:0000256" key="4">
    <source>
        <dbReference type="ARBA" id="ARBA00022691"/>
    </source>
</evidence>
<dbReference type="Proteomes" id="UP000789831">
    <property type="component" value="Unassembled WGS sequence"/>
</dbReference>
<dbReference type="GO" id="GO:0032259">
    <property type="term" value="P:methylation"/>
    <property type="evidence" value="ECO:0007669"/>
    <property type="project" value="UniProtKB-KW"/>
</dbReference>
<keyword evidence="1" id="KW-0597">Phosphoprotein</keyword>
<keyword evidence="3" id="KW-0808">Transferase</keyword>
<evidence type="ECO:0000313" key="5">
    <source>
        <dbReference type="EMBL" id="CAG8571883.1"/>
    </source>
</evidence>
<dbReference type="AlphaFoldDB" id="A0A9N9FZT8"/>
<dbReference type="PANTHER" id="PTHR32183">
    <property type="match status" value="1"/>
</dbReference>
<accession>A0A9N9FZT8</accession>
<dbReference type="PANTHER" id="PTHR32183:SF11">
    <property type="entry name" value="THIOL METHYLTRANSFERASE 2-RELATED"/>
    <property type="match status" value="1"/>
</dbReference>
<keyword evidence="4" id="KW-0949">S-adenosyl-L-methionine</keyword>
<comment type="caution">
    <text evidence="5">The sequence shown here is derived from an EMBL/GenBank/DDBJ whole genome shotgun (WGS) entry which is preliminary data.</text>
</comment>
<dbReference type="GO" id="GO:0008757">
    <property type="term" value="F:S-adenosylmethionine-dependent methyltransferase activity"/>
    <property type="evidence" value="ECO:0007669"/>
    <property type="project" value="InterPro"/>
</dbReference>
<dbReference type="CDD" id="cd02440">
    <property type="entry name" value="AdoMet_MTases"/>
    <property type="match status" value="1"/>
</dbReference>
<name>A0A9N9FZT8_9GLOM</name>
<organism evidence="5 6">
    <name type="scientific">Ambispora gerdemannii</name>
    <dbReference type="NCBI Taxonomy" id="144530"/>
    <lineage>
        <taxon>Eukaryota</taxon>
        <taxon>Fungi</taxon>
        <taxon>Fungi incertae sedis</taxon>
        <taxon>Mucoromycota</taxon>
        <taxon>Glomeromycotina</taxon>
        <taxon>Glomeromycetes</taxon>
        <taxon>Archaeosporales</taxon>
        <taxon>Ambisporaceae</taxon>
        <taxon>Ambispora</taxon>
    </lineage>
</organism>
<gene>
    <name evidence="5" type="ORF">AGERDE_LOCUS7679</name>
</gene>
<proteinExistence type="predicted"/>
<keyword evidence="2" id="KW-0489">Methyltransferase</keyword>
<keyword evidence="6" id="KW-1185">Reference proteome</keyword>
<dbReference type="PROSITE" id="PS51585">
    <property type="entry name" value="SAM_MT_TPMT"/>
    <property type="match status" value="1"/>
</dbReference>
<dbReference type="InterPro" id="IPR029063">
    <property type="entry name" value="SAM-dependent_MTases_sf"/>
</dbReference>
<dbReference type="InterPro" id="IPR008854">
    <property type="entry name" value="TPMT"/>
</dbReference>